<dbReference type="PANTHER" id="PTHR21028:SF2">
    <property type="entry name" value="CYTH DOMAIN-CONTAINING PROTEIN"/>
    <property type="match status" value="1"/>
</dbReference>
<dbReference type="PROSITE" id="PS51707">
    <property type="entry name" value="CYTH"/>
    <property type="match status" value="1"/>
</dbReference>
<name>A0AA51YIK7_9EURY</name>
<evidence type="ECO:0000259" key="1">
    <source>
        <dbReference type="PROSITE" id="PS51707"/>
    </source>
</evidence>
<dbReference type="CDD" id="cd07890">
    <property type="entry name" value="CYTH-like_AC_IV-like"/>
    <property type="match status" value="1"/>
</dbReference>
<accession>A0AA51YIK7</accession>
<dbReference type="RefSeq" id="WP_309307437.1">
    <property type="nucleotide sequence ID" value="NZ_CP133594.1"/>
</dbReference>
<protein>
    <submittedName>
        <fullName evidence="2">Class IV adenylate cyclase</fullName>
    </submittedName>
</protein>
<evidence type="ECO:0000313" key="3">
    <source>
        <dbReference type="Proteomes" id="UP001183006"/>
    </source>
</evidence>
<dbReference type="InterPro" id="IPR033469">
    <property type="entry name" value="CYTH-like_dom_sf"/>
</dbReference>
<proteinExistence type="predicted"/>
<dbReference type="AlphaFoldDB" id="A0AA51YIK7"/>
<dbReference type="GeneID" id="84230406"/>
<evidence type="ECO:0000313" key="2">
    <source>
        <dbReference type="EMBL" id="WMW21648.1"/>
    </source>
</evidence>
<dbReference type="SUPFAM" id="SSF55154">
    <property type="entry name" value="CYTH-like phosphatases"/>
    <property type="match status" value="1"/>
</dbReference>
<gene>
    <name evidence="2" type="primary">cyaB</name>
    <name evidence="2" type="ORF">RE476_09655</name>
</gene>
<dbReference type="NCBIfam" id="TIGR00318">
    <property type="entry name" value="cyaB"/>
    <property type="match status" value="1"/>
</dbReference>
<reference evidence="2" key="1">
    <citation type="submission" date="2023-08" db="EMBL/GenBank/DDBJ databases">
        <title>Methanolobus mangrovi sp. nov. and Methanolobus sediminis sp. nov, two novel methylotrophic methanogens isolated from mangrove sediments in China.</title>
        <authorList>
            <person name="Zhou J."/>
        </authorList>
    </citation>
    <scope>NUCLEOTIDE SEQUENCE</scope>
    <source>
        <strain evidence="2">FTZ2</strain>
    </source>
</reference>
<dbReference type="InterPro" id="IPR008173">
    <property type="entry name" value="Adenylyl_cyclase_CyaB"/>
</dbReference>
<dbReference type="Pfam" id="PF01928">
    <property type="entry name" value="CYTH"/>
    <property type="match status" value="1"/>
</dbReference>
<feature type="domain" description="CYTH" evidence="1">
    <location>
        <begin position="1"/>
        <end position="171"/>
    </location>
</feature>
<organism evidence="2 3">
    <name type="scientific">Methanolobus mangrovi</name>
    <dbReference type="NCBI Taxonomy" id="3072977"/>
    <lineage>
        <taxon>Archaea</taxon>
        <taxon>Methanobacteriati</taxon>
        <taxon>Methanobacteriota</taxon>
        <taxon>Stenosarchaea group</taxon>
        <taxon>Methanomicrobia</taxon>
        <taxon>Methanosarcinales</taxon>
        <taxon>Methanosarcinaceae</taxon>
        <taxon>Methanolobus</taxon>
    </lineage>
</organism>
<sequence>MLEIEVKARADHQQVKELLAGMGANFIGVQHHCDTYFNAPHRDFANTDEALRIRSVDGRSVMTYKGKKLDTVSKTREEFETEVDGGNARSILLALGFYESGVVKKTREIFKYGNMTICLDSVGSLGEFIEVEITAESDIEFHSKQIFSFLDKLGIGKEDSIRTSYLEMVLEK</sequence>
<dbReference type="EMBL" id="CP133594">
    <property type="protein sequence ID" value="WMW21648.1"/>
    <property type="molecule type" value="Genomic_DNA"/>
</dbReference>
<dbReference type="SMART" id="SM01118">
    <property type="entry name" value="CYTH"/>
    <property type="match status" value="1"/>
</dbReference>
<dbReference type="PANTHER" id="PTHR21028">
    <property type="entry name" value="SI:CH211-156B7.4"/>
    <property type="match status" value="1"/>
</dbReference>
<keyword evidence="3" id="KW-1185">Reference proteome</keyword>
<dbReference type="Gene3D" id="2.40.320.10">
    <property type="entry name" value="Hypothetical Protein Pfu-838710-001"/>
    <property type="match status" value="1"/>
</dbReference>
<dbReference type="InterPro" id="IPR023577">
    <property type="entry name" value="CYTH_domain"/>
</dbReference>
<dbReference type="KEGG" id="mmav:RE476_09655"/>
<dbReference type="Proteomes" id="UP001183006">
    <property type="component" value="Chromosome"/>
</dbReference>